<evidence type="ECO:0000256" key="2">
    <source>
        <dbReference type="ARBA" id="ARBA00022801"/>
    </source>
</evidence>
<dbReference type="OrthoDB" id="9761969at2"/>
<sequence>MQEIPIRSVAVSVVVIRRAVAGPQVLLLRRTRSLAGEWCQVTGAVEPGETGWQAALRETREETGLVPERLYSADICEQFYEAERNVISLLPVFVAVAAPDVAVRLNAEHSEFRWAGFGEAAGMVPFAGQRHVLRHVEQEFVQREPSRWLLIQPRG</sequence>
<dbReference type="InterPro" id="IPR015797">
    <property type="entry name" value="NUDIX_hydrolase-like_dom_sf"/>
</dbReference>
<evidence type="ECO:0000259" key="3">
    <source>
        <dbReference type="PROSITE" id="PS51462"/>
    </source>
</evidence>
<comment type="caution">
    <text evidence="4">The sequence shown here is derived from an EMBL/GenBank/DDBJ whole genome shotgun (WGS) entry which is preliminary data.</text>
</comment>
<feature type="domain" description="Nudix hydrolase" evidence="3">
    <location>
        <begin position="6"/>
        <end position="137"/>
    </location>
</feature>
<organism evidence="4 5">
    <name type="scientific">Inquilinus limosus MP06</name>
    <dbReference type="NCBI Taxonomy" id="1398085"/>
    <lineage>
        <taxon>Bacteria</taxon>
        <taxon>Pseudomonadati</taxon>
        <taxon>Pseudomonadota</taxon>
        <taxon>Alphaproteobacteria</taxon>
        <taxon>Rhodospirillales</taxon>
        <taxon>Rhodospirillaceae</taxon>
        <taxon>Inquilinus</taxon>
    </lineage>
</organism>
<protein>
    <submittedName>
        <fullName evidence="4">NUDIX hydrolase</fullName>
    </submittedName>
</protein>
<dbReference type="PANTHER" id="PTHR21340">
    <property type="entry name" value="DIADENOSINE 5,5-P1,P4-TETRAPHOSPHATE PYROPHOSPHOHYDROLASE MUTT"/>
    <property type="match status" value="1"/>
</dbReference>
<name>A0A0A0D983_9PROT</name>
<gene>
    <name evidence="4" type="ORF">P409_05405</name>
</gene>
<comment type="cofactor">
    <cofactor evidence="1">
        <name>Mg(2+)</name>
        <dbReference type="ChEBI" id="CHEBI:18420"/>
    </cofactor>
</comment>
<reference evidence="4 5" key="1">
    <citation type="submission" date="2014-01" db="EMBL/GenBank/DDBJ databases">
        <title>Genome sequence determination for a cystic fibrosis isolate, Inquilinus limosus.</title>
        <authorList>
            <person name="Pino M."/>
            <person name="Di Conza J."/>
            <person name="Gutkind G."/>
        </authorList>
    </citation>
    <scope>NUCLEOTIDE SEQUENCE [LARGE SCALE GENOMIC DNA]</scope>
    <source>
        <strain evidence="4 5">MP06</strain>
    </source>
</reference>
<dbReference type="Pfam" id="PF00293">
    <property type="entry name" value="NUDIX"/>
    <property type="match status" value="1"/>
</dbReference>
<dbReference type="GO" id="GO:0006167">
    <property type="term" value="P:AMP biosynthetic process"/>
    <property type="evidence" value="ECO:0007669"/>
    <property type="project" value="TreeGrafter"/>
</dbReference>
<proteinExistence type="predicted"/>
<dbReference type="SUPFAM" id="SSF55811">
    <property type="entry name" value="Nudix"/>
    <property type="match status" value="1"/>
</dbReference>
<dbReference type="InterPro" id="IPR020084">
    <property type="entry name" value="NUDIX_hydrolase_CS"/>
</dbReference>
<dbReference type="GO" id="GO:0004081">
    <property type="term" value="F:bis(5'-nucleosyl)-tetraphosphatase (asymmetrical) activity"/>
    <property type="evidence" value="ECO:0007669"/>
    <property type="project" value="TreeGrafter"/>
</dbReference>
<dbReference type="Gene3D" id="3.90.79.10">
    <property type="entry name" value="Nucleoside Triphosphate Pyrophosphohydrolase"/>
    <property type="match status" value="1"/>
</dbReference>
<accession>A0A0A0D983</accession>
<dbReference type="CDD" id="cd04664">
    <property type="entry name" value="NUDIX_DHNTPase_like"/>
    <property type="match status" value="1"/>
</dbReference>
<dbReference type="AlphaFoldDB" id="A0A0A0D983"/>
<dbReference type="PROSITE" id="PS00893">
    <property type="entry name" value="NUDIX_BOX"/>
    <property type="match status" value="1"/>
</dbReference>
<dbReference type="InterPro" id="IPR000086">
    <property type="entry name" value="NUDIX_hydrolase_dom"/>
</dbReference>
<dbReference type="Proteomes" id="UP000029995">
    <property type="component" value="Unassembled WGS sequence"/>
</dbReference>
<dbReference type="EMBL" id="JANX01000037">
    <property type="protein sequence ID" value="KGM35276.1"/>
    <property type="molecule type" value="Genomic_DNA"/>
</dbReference>
<dbReference type="RefSeq" id="WP_034832699.1">
    <property type="nucleotide sequence ID" value="NZ_JANX01000037.1"/>
</dbReference>
<dbReference type="GO" id="GO:0006754">
    <property type="term" value="P:ATP biosynthetic process"/>
    <property type="evidence" value="ECO:0007669"/>
    <property type="project" value="TreeGrafter"/>
</dbReference>
<dbReference type="PROSITE" id="PS51462">
    <property type="entry name" value="NUDIX"/>
    <property type="match status" value="1"/>
</dbReference>
<evidence type="ECO:0000313" key="4">
    <source>
        <dbReference type="EMBL" id="KGM35276.1"/>
    </source>
</evidence>
<dbReference type="InterPro" id="IPR051325">
    <property type="entry name" value="Nudix_hydrolase_domain"/>
</dbReference>
<evidence type="ECO:0000256" key="1">
    <source>
        <dbReference type="ARBA" id="ARBA00001946"/>
    </source>
</evidence>
<keyword evidence="2 4" id="KW-0378">Hydrolase</keyword>
<evidence type="ECO:0000313" key="5">
    <source>
        <dbReference type="Proteomes" id="UP000029995"/>
    </source>
</evidence>
<dbReference type="PANTHER" id="PTHR21340:SF0">
    <property type="entry name" value="BIS(5'-NUCLEOSYL)-TETRAPHOSPHATASE [ASYMMETRICAL]"/>
    <property type="match status" value="1"/>
</dbReference>